<evidence type="ECO:0008006" key="3">
    <source>
        <dbReference type="Google" id="ProtNLM"/>
    </source>
</evidence>
<dbReference type="Gene3D" id="1.25.10.10">
    <property type="entry name" value="Leucine-rich Repeat Variant"/>
    <property type="match status" value="2"/>
</dbReference>
<dbReference type="PANTHER" id="PTHR15599:SF1">
    <property type="entry name" value="RADIAL SPOKE HEAD 14 HOMOLOG"/>
    <property type="match status" value="1"/>
</dbReference>
<dbReference type="InterPro" id="IPR011989">
    <property type="entry name" value="ARM-like"/>
</dbReference>
<sequence>MAGYPYDPSRAPVAYGRGTVLQLLSELQQQEAPRRLRALASLCDLLRDPERISCTISGGFLEQLKVLLKDEDSIVRAKTCELLHLLTAHRIGRQALLSSSFLPHLSELMDDSSSSCRRNVQRVLNRLTLMPAGAEALLTLVPKLLLKLREEEEDVQVLLLSTLSSCSFLDPLPALASDGVSLLLHKLSDSSTDIRREATAALMALSACEDGMRKVCEEEVLPVLVDLLRDEDVEVQANAAGVIMYAAITNEGKQQCLDLDVIPILLSLVSQDGEEEKDKERKKKALVMYSLRALTALAETPQGRCLLLEQLPLLERRSEAAEEDQDIRRNAQNAVRVITWTPCNTGDL</sequence>
<evidence type="ECO:0000313" key="1">
    <source>
        <dbReference type="EMBL" id="KAJ4923132.1"/>
    </source>
</evidence>
<dbReference type="Pfam" id="PF00514">
    <property type="entry name" value="Arm"/>
    <property type="match status" value="1"/>
</dbReference>
<protein>
    <recommendedName>
        <fullName evidence="3">Radial spoke head 14 homolog</fullName>
    </recommendedName>
</protein>
<organism evidence="1 2">
    <name type="scientific">Pogonophryne albipinna</name>
    <dbReference type="NCBI Taxonomy" id="1090488"/>
    <lineage>
        <taxon>Eukaryota</taxon>
        <taxon>Metazoa</taxon>
        <taxon>Chordata</taxon>
        <taxon>Craniata</taxon>
        <taxon>Vertebrata</taxon>
        <taxon>Euteleostomi</taxon>
        <taxon>Actinopterygii</taxon>
        <taxon>Neopterygii</taxon>
        <taxon>Teleostei</taxon>
        <taxon>Neoteleostei</taxon>
        <taxon>Acanthomorphata</taxon>
        <taxon>Eupercaria</taxon>
        <taxon>Perciformes</taxon>
        <taxon>Notothenioidei</taxon>
        <taxon>Pogonophryne</taxon>
    </lineage>
</organism>
<dbReference type="SMART" id="SM00185">
    <property type="entry name" value="ARM"/>
    <property type="match status" value="5"/>
</dbReference>
<dbReference type="InterPro" id="IPR016024">
    <property type="entry name" value="ARM-type_fold"/>
</dbReference>
<comment type="caution">
    <text evidence="1">The sequence shown here is derived from an EMBL/GenBank/DDBJ whole genome shotgun (WGS) entry which is preliminary data.</text>
</comment>
<proteinExistence type="predicted"/>
<dbReference type="PANTHER" id="PTHR15599">
    <property type="entry name" value="RTDR1"/>
    <property type="match status" value="1"/>
</dbReference>
<reference evidence="1" key="1">
    <citation type="submission" date="2022-11" db="EMBL/GenBank/DDBJ databases">
        <title>Chromosome-level genome of Pogonophryne albipinna.</title>
        <authorList>
            <person name="Jo E."/>
        </authorList>
    </citation>
    <scope>NUCLEOTIDE SEQUENCE</scope>
    <source>
        <strain evidence="1">SGF0006</strain>
        <tissue evidence="1">Muscle</tissue>
    </source>
</reference>
<keyword evidence="2" id="KW-1185">Reference proteome</keyword>
<dbReference type="Proteomes" id="UP001219934">
    <property type="component" value="Unassembled WGS sequence"/>
</dbReference>
<dbReference type="SUPFAM" id="SSF48371">
    <property type="entry name" value="ARM repeat"/>
    <property type="match status" value="1"/>
</dbReference>
<dbReference type="InterPro" id="IPR000225">
    <property type="entry name" value="Armadillo"/>
</dbReference>
<dbReference type="InterPro" id="IPR042856">
    <property type="entry name" value="RSP14"/>
</dbReference>
<accession>A0AAD6AE72</accession>
<dbReference type="EMBL" id="JAPTMU010000043">
    <property type="protein sequence ID" value="KAJ4923132.1"/>
    <property type="molecule type" value="Genomic_DNA"/>
</dbReference>
<dbReference type="AlphaFoldDB" id="A0AAD6AE72"/>
<gene>
    <name evidence="1" type="ORF">JOQ06_021375</name>
</gene>
<name>A0AAD6AE72_9TELE</name>
<evidence type="ECO:0000313" key="2">
    <source>
        <dbReference type="Proteomes" id="UP001219934"/>
    </source>
</evidence>